<gene>
    <name evidence="2" type="ORF">CHLRE_17g703650v5</name>
</gene>
<dbReference type="RefSeq" id="XP_001691742.2">
    <property type="nucleotide sequence ID" value="XM_001691690.3"/>
</dbReference>
<dbReference type="KEGG" id="cre:CHLRE_17g703650v5"/>
<dbReference type="PaxDb" id="3055-EDP04850"/>
<evidence type="ECO:0000313" key="2">
    <source>
        <dbReference type="EMBL" id="PNW70052.1"/>
    </source>
</evidence>
<dbReference type="Gramene" id="PNW70052">
    <property type="protein sequence ID" value="PNW70052"/>
    <property type="gene ID" value="CHLRE_17g703650v5"/>
</dbReference>
<organism evidence="2 3">
    <name type="scientific">Chlamydomonas reinhardtii</name>
    <name type="common">Chlamydomonas smithii</name>
    <dbReference type="NCBI Taxonomy" id="3055"/>
    <lineage>
        <taxon>Eukaryota</taxon>
        <taxon>Viridiplantae</taxon>
        <taxon>Chlorophyta</taxon>
        <taxon>core chlorophytes</taxon>
        <taxon>Chlorophyceae</taxon>
        <taxon>CS clade</taxon>
        <taxon>Chlamydomonadales</taxon>
        <taxon>Chlamydomonadaceae</taxon>
        <taxon>Chlamydomonas</taxon>
    </lineage>
</organism>
<protein>
    <submittedName>
        <fullName evidence="2">Uncharacterized protein</fullName>
    </submittedName>
</protein>
<keyword evidence="3" id="KW-1185">Reference proteome</keyword>
<proteinExistence type="predicted"/>
<dbReference type="EMBL" id="CM008978">
    <property type="protein sequence ID" value="PNW70052.1"/>
    <property type="molecule type" value="Genomic_DNA"/>
</dbReference>
<evidence type="ECO:0000256" key="1">
    <source>
        <dbReference type="ARBA" id="ARBA00004430"/>
    </source>
</evidence>
<dbReference type="SUPFAM" id="SSF52047">
    <property type="entry name" value="RNI-like"/>
    <property type="match status" value="1"/>
</dbReference>
<dbReference type="InParanoid" id="A0A2K3CP40"/>
<accession>A0A2K3CP40</accession>
<dbReference type="GeneID" id="5717255"/>
<sequence length="375" mass="39525">MTALSRMCGFGVTCELTLPGGADPLSVVLAGTTPEARRRFTHVAVRGCGFNGPHLLQALAAQLPSLTVLEVSGGDSKAVTTGICSNMPATYLARLQRLDLELQTEADMASVGALAACHQLRDLKLTAGLSQQRIPRVSQASGSVLGDALSQLQSLGNLQHLALRCFILDDYGDIPLCVLGSRRPPNLRNLELEISEYRGGEPTLAVVYERGLVSSKVATAAAGGGWGMRRIQLSQGWGGQLDELAAALLAVADGLRQRIIPELVVQGTWSLPPSSELLEPEAPLPRLLARCAQVEVEGELLAYGADSASTLLAAFRLMGLLPHVLWLQHGEWRSREAASAGGAATASAAAATCTSEGAQPDLLASQLQQRRLGRC</sequence>
<comment type="subcellular location">
    <subcellularLocation>
        <location evidence="1">Cytoplasm</location>
        <location evidence="1">Cytoskeleton</location>
        <location evidence="1">Cilium axoneme</location>
    </subcellularLocation>
</comment>
<dbReference type="Proteomes" id="UP000006906">
    <property type="component" value="Chromosome 17"/>
</dbReference>
<dbReference type="AlphaFoldDB" id="A0A2K3CP40"/>
<dbReference type="GO" id="GO:0031146">
    <property type="term" value="P:SCF-dependent proteasomal ubiquitin-dependent protein catabolic process"/>
    <property type="evidence" value="ECO:0000318"/>
    <property type="project" value="GO_Central"/>
</dbReference>
<dbReference type="GO" id="GO:0019005">
    <property type="term" value="C:SCF ubiquitin ligase complex"/>
    <property type="evidence" value="ECO:0000318"/>
    <property type="project" value="GO_Central"/>
</dbReference>
<dbReference type="Gene3D" id="3.80.10.10">
    <property type="entry name" value="Ribonuclease Inhibitor"/>
    <property type="match status" value="1"/>
</dbReference>
<dbReference type="GO" id="GO:0005930">
    <property type="term" value="C:axoneme"/>
    <property type="evidence" value="ECO:0007669"/>
    <property type="project" value="UniProtKB-SubCell"/>
</dbReference>
<reference evidence="2 3" key="1">
    <citation type="journal article" date="2007" name="Science">
        <title>The Chlamydomonas genome reveals the evolution of key animal and plant functions.</title>
        <authorList>
            <person name="Merchant S.S."/>
            <person name="Prochnik S.E."/>
            <person name="Vallon O."/>
            <person name="Harris E.H."/>
            <person name="Karpowicz S.J."/>
            <person name="Witman G.B."/>
            <person name="Terry A."/>
            <person name="Salamov A."/>
            <person name="Fritz-Laylin L.K."/>
            <person name="Marechal-Drouard L."/>
            <person name="Marshall W.F."/>
            <person name="Qu L.H."/>
            <person name="Nelson D.R."/>
            <person name="Sanderfoot A.A."/>
            <person name="Spalding M.H."/>
            <person name="Kapitonov V.V."/>
            <person name="Ren Q."/>
            <person name="Ferris P."/>
            <person name="Lindquist E."/>
            <person name="Shapiro H."/>
            <person name="Lucas S.M."/>
            <person name="Grimwood J."/>
            <person name="Schmutz J."/>
            <person name="Cardol P."/>
            <person name="Cerutti H."/>
            <person name="Chanfreau G."/>
            <person name="Chen C.L."/>
            <person name="Cognat V."/>
            <person name="Croft M.T."/>
            <person name="Dent R."/>
            <person name="Dutcher S."/>
            <person name="Fernandez E."/>
            <person name="Fukuzawa H."/>
            <person name="Gonzalez-Ballester D."/>
            <person name="Gonzalez-Halphen D."/>
            <person name="Hallmann A."/>
            <person name="Hanikenne M."/>
            <person name="Hippler M."/>
            <person name="Inwood W."/>
            <person name="Jabbari K."/>
            <person name="Kalanon M."/>
            <person name="Kuras R."/>
            <person name="Lefebvre P.A."/>
            <person name="Lemaire S.D."/>
            <person name="Lobanov A.V."/>
            <person name="Lohr M."/>
            <person name="Manuell A."/>
            <person name="Meier I."/>
            <person name="Mets L."/>
            <person name="Mittag M."/>
            <person name="Mittelmeier T."/>
            <person name="Moroney J.V."/>
            <person name="Moseley J."/>
            <person name="Napoli C."/>
            <person name="Nedelcu A.M."/>
            <person name="Niyogi K."/>
            <person name="Novoselov S.V."/>
            <person name="Paulsen I.T."/>
            <person name="Pazour G."/>
            <person name="Purton S."/>
            <person name="Ral J.P."/>
            <person name="Riano-Pachon D.M."/>
            <person name="Riekhof W."/>
            <person name="Rymarquis L."/>
            <person name="Schroda M."/>
            <person name="Stern D."/>
            <person name="Umen J."/>
            <person name="Willows R."/>
            <person name="Wilson N."/>
            <person name="Zimmer S.L."/>
            <person name="Allmer J."/>
            <person name="Balk J."/>
            <person name="Bisova K."/>
            <person name="Chen C.J."/>
            <person name="Elias M."/>
            <person name="Gendler K."/>
            <person name="Hauser C."/>
            <person name="Lamb M.R."/>
            <person name="Ledford H."/>
            <person name="Long J.C."/>
            <person name="Minagawa J."/>
            <person name="Page M.D."/>
            <person name="Pan J."/>
            <person name="Pootakham W."/>
            <person name="Roje S."/>
            <person name="Rose A."/>
            <person name="Stahlberg E."/>
            <person name="Terauchi A.M."/>
            <person name="Yang P."/>
            <person name="Ball S."/>
            <person name="Bowler C."/>
            <person name="Dieckmann C.L."/>
            <person name="Gladyshev V.N."/>
            <person name="Green P."/>
            <person name="Jorgensen R."/>
            <person name="Mayfield S."/>
            <person name="Mueller-Roeber B."/>
            <person name="Rajamani S."/>
            <person name="Sayre R.T."/>
            <person name="Brokstein P."/>
            <person name="Dubchak I."/>
            <person name="Goodstein D."/>
            <person name="Hornick L."/>
            <person name="Huang Y.W."/>
            <person name="Jhaveri J."/>
            <person name="Luo Y."/>
            <person name="Martinez D."/>
            <person name="Ngau W.C."/>
            <person name="Otillar B."/>
            <person name="Poliakov A."/>
            <person name="Porter A."/>
            <person name="Szajkowski L."/>
            <person name="Werner G."/>
            <person name="Zhou K."/>
            <person name="Grigoriev I.V."/>
            <person name="Rokhsar D.S."/>
            <person name="Grossman A.R."/>
        </authorList>
    </citation>
    <scope>NUCLEOTIDE SEQUENCE [LARGE SCALE GENOMIC DNA]</scope>
    <source>
        <strain evidence="3">CC-503</strain>
    </source>
</reference>
<evidence type="ECO:0000313" key="3">
    <source>
        <dbReference type="Proteomes" id="UP000006906"/>
    </source>
</evidence>
<name>A0A2K3CP40_CHLRE</name>
<dbReference type="InterPro" id="IPR032675">
    <property type="entry name" value="LRR_dom_sf"/>
</dbReference>